<keyword evidence="3" id="KW-0521">NADP</keyword>
<dbReference type="InterPro" id="IPR013120">
    <property type="entry name" value="FAR_NAD-bd"/>
</dbReference>
<dbReference type="GO" id="GO:0031177">
    <property type="term" value="F:phosphopantetheine binding"/>
    <property type="evidence" value="ECO:0007669"/>
    <property type="project" value="InterPro"/>
</dbReference>
<dbReference type="InterPro" id="IPR009081">
    <property type="entry name" value="PP-bd_ACP"/>
</dbReference>
<feature type="domain" description="Carrier" evidence="5">
    <location>
        <begin position="444"/>
        <end position="531"/>
    </location>
</feature>
<dbReference type="SUPFAM" id="SSF51735">
    <property type="entry name" value="NAD(P)-binding Rossmann-fold domains"/>
    <property type="match status" value="1"/>
</dbReference>
<dbReference type="Pfam" id="PF23562">
    <property type="entry name" value="AMP-binding_C_3"/>
    <property type="match status" value="2"/>
</dbReference>
<evidence type="ECO:0000256" key="2">
    <source>
        <dbReference type="ARBA" id="ARBA00022553"/>
    </source>
</evidence>
<sequence>MGSIDQHLSEEQSKVVAPSIADGVSGTQARPFVRPAVNFASDKRLEGHLHSLPELIDFNAFHNPSHTFCVQAKSTDVRGGFPDGNRTRRPVMESDVGLVIYEFALISIGVPPLVMSARLPPAAVNALIEATSTGFIIVSRRFSEPTKPLLAALASKGISTHIGCGYESFYEPRADADGIPNAASIVELVRETDAKSMMTVPFLLDAICALPNDEGIKALAHMDFVGTGGAALGAGVGDRLAAGGVKLLNFYGTTETGPLFLTFAPTDSYDWKYFRLRTDMNFRVTELEPVDSERRFRLTVFPFGGTEGFEIADQLVRNDRHPETDFAAVGRDDDVIVLATGEKANPLILETMLSEAPMIRSAIAFGENQFNIGVIVEPAEPVASENEDDFHAITFAPSGKVVPRTDKGSIARKETYALFEKEIKAVYDKLARAAADAAWPLDLDNLEDHLKALIHEHMKLQTPLSSWGVDDSIFDLGVDSLQALQLRRVLVATAAKTEALKDVEVAKIIPPQFLYLHPSLREMATAISQRSSGGVNSVQDAAREVNELVDLYSPVESAMQQPSQPSTSENAFVLLTGSSGSLGSHCLTDLARRRDVRRIVCLVRSVKAANAPPHQSGGLFDRKVLEARGLGLTEEEWSKVATLEVDATAERLGLAPMVFAALQERVTHVIHAAWPMNYLMRLRSFQYQFKFLRNLIGLAASGPGTRRRRLVFISSIAAVARVGLRNPGSAIPEAPVSPEDAACGIGYADGKLVCEKILERAAQAYAGQLEVTSIRCGQIAGARSTGVWNVNEQIPMLLKSAQNIGFLPQLSGELSWVPVDDAASVISETTFAPGETLLIQHLENPTRQPWSGLIDAFGQHLRLSEPTVPFEDWLAQVASSDGDDDLYPVKKLHAFFKHSFRAVACGAVILDTIVAKNQSTTLRNMGTVSDADIEKYVKYWVDVGFMGKLGN</sequence>
<organism evidence="6 7">
    <name type="scientific">Colletotrichum plurivorum</name>
    <dbReference type="NCBI Taxonomy" id="2175906"/>
    <lineage>
        <taxon>Eukaryota</taxon>
        <taxon>Fungi</taxon>
        <taxon>Dikarya</taxon>
        <taxon>Ascomycota</taxon>
        <taxon>Pezizomycotina</taxon>
        <taxon>Sordariomycetes</taxon>
        <taxon>Hypocreomycetidae</taxon>
        <taxon>Glomerellales</taxon>
        <taxon>Glomerellaceae</taxon>
        <taxon>Colletotrichum</taxon>
        <taxon>Colletotrichum orchidearum species complex</taxon>
    </lineage>
</organism>
<reference evidence="6" key="1">
    <citation type="journal article" date="2020" name="Phytopathology">
        <title>Genome Sequence Resources of Colletotrichum truncatum, C. plurivorum, C. musicola, and C. sojae: Four Species Pathogenic to Soybean (Glycine max).</title>
        <authorList>
            <person name="Rogerio F."/>
            <person name="Boufleur T.R."/>
            <person name="Ciampi-Guillardi M."/>
            <person name="Sukno S.A."/>
            <person name="Thon M.R."/>
            <person name="Massola Junior N.S."/>
            <person name="Baroncelli R."/>
        </authorList>
    </citation>
    <scope>NUCLEOTIDE SEQUENCE</scope>
    <source>
        <strain evidence="6">LFN00145</strain>
    </source>
</reference>
<evidence type="ECO:0000313" key="6">
    <source>
        <dbReference type="EMBL" id="KAF6820322.1"/>
    </source>
</evidence>
<keyword evidence="6" id="KW-0418">Kinase</keyword>
<proteinExistence type="predicted"/>
<protein>
    <submittedName>
        <fullName evidence="6">Gluconate kinase</fullName>
    </submittedName>
</protein>
<keyword evidence="2" id="KW-0597">Phosphoprotein</keyword>
<comment type="caution">
    <text evidence="6">The sequence shown here is derived from an EMBL/GenBank/DDBJ whole genome shotgun (WGS) entry which is preliminary data.</text>
</comment>
<dbReference type="SUPFAM" id="SSF47336">
    <property type="entry name" value="ACP-like"/>
    <property type="match status" value="1"/>
</dbReference>
<dbReference type="InterPro" id="IPR000873">
    <property type="entry name" value="AMP-dep_synth/lig_dom"/>
</dbReference>
<feature type="region of interest" description="Disordered" evidence="4">
    <location>
        <begin position="1"/>
        <end position="20"/>
    </location>
</feature>
<dbReference type="InterPro" id="IPR036736">
    <property type="entry name" value="ACP-like_sf"/>
</dbReference>
<dbReference type="Gene3D" id="3.40.50.12780">
    <property type="entry name" value="N-terminal domain of ligase-like"/>
    <property type="match status" value="1"/>
</dbReference>
<dbReference type="Proteomes" id="UP000654918">
    <property type="component" value="Unassembled WGS sequence"/>
</dbReference>
<dbReference type="Pfam" id="PF00501">
    <property type="entry name" value="AMP-binding"/>
    <property type="match status" value="1"/>
</dbReference>
<evidence type="ECO:0000259" key="5">
    <source>
        <dbReference type="PROSITE" id="PS50075"/>
    </source>
</evidence>
<name>A0A8H6N4Q7_9PEZI</name>
<keyword evidence="7" id="KW-1185">Reference proteome</keyword>
<dbReference type="GO" id="GO:0016301">
    <property type="term" value="F:kinase activity"/>
    <property type="evidence" value="ECO:0007669"/>
    <property type="project" value="UniProtKB-KW"/>
</dbReference>
<keyword evidence="6" id="KW-0808">Transferase</keyword>
<dbReference type="PANTHER" id="PTHR43439">
    <property type="entry name" value="PHENYLACETATE-COENZYME A LIGASE"/>
    <property type="match status" value="1"/>
</dbReference>
<dbReference type="Pfam" id="PF07993">
    <property type="entry name" value="NAD_binding_4"/>
    <property type="match status" value="1"/>
</dbReference>
<dbReference type="PROSITE" id="PS50075">
    <property type="entry name" value="CARRIER"/>
    <property type="match status" value="1"/>
</dbReference>
<gene>
    <name evidence="6" type="ORF">CPLU01_12813</name>
</gene>
<dbReference type="InterPro" id="IPR051414">
    <property type="entry name" value="Adenylate-forming_Reductase"/>
</dbReference>
<dbReference type="Gene3D" id="3.40.50.720">
    <property type="entry name" value="NAD(P)-binding Rossmann-like Domain"/>
    <property type="match status" value="1"/>
</dbReference>
<dbReference type="InterPro" id="IPR042099">
    <property type="entry name" value="ANL_N_sf"/>
</dbReference>
<dbReference type="AlphaFoldDB" id="A0A8H6N4Q7"/>
<dbReference type="EMBL" id="WIGO01000274">
    <property type="protein sequence ID" value="KAF6820322.1"/>
    <property type="molecule type" value="Genomic_DNA"/>
</dbReference>
<dbReference type="SUPFAM" id="SSF56801">
    <property type="entry name" value="Acetyl-CoA synthetase-like"/>
    <property type="match status" value="1"/>
</dbReference>
<evidence type="ECO:0000256" key="4">
    <source>
        <dbReference type="SAM" id="MobiDB-lite"/>
    </source>
</evidence>
<dbReference type="InterPro" id="IPR036291">
    <property type="entry name" value="NAD(P)-bd_dom_sf"/>
</dbReference>
<evidence type="ECO:0000256" key="1">
    <source>
        <dbReference type="ARBA" id="ARBA00022450"/>
    </source>
</evidence>
<dbReference type="PANTHER" id="PTHR43439:SF2">
    <property type="entry name" value="ENZYME, PUTATIVE (JCVI)-RELATED"/>
    <property type="match status" value="1"/>
</dbReference>
<accession>A0A8H6N4Q7</accession>
<evidence type="ECO:0000313" key="7">
    <source>
        <dbReference type="Proteomes" id="UP000654918"/>
    </source>
</evidence>
<dbReference type="Gene3D" id="1.10.1200.10">
    <property type="entry name" value="ACP-like"/>
    <property type="match status" value="1"/>
</dbReference>
<keyword evidence="1" id="KW-0596">Phosphopantetheine</keyword>
<dbReference type="SMART" id="SM00823">
    <property type="entry name" value="PKS_PP"/>
    <property type="match status" value="1"/>
</dbReference>
<dbReference type="InterPro" id="IPR020806">
    <property type="entry name" value="PKS_PP-bd"/>
</dbReference>
<evidence type="ECO:0000256" key="3">
    <source>
        <dbReference type="ARBA" id="ARBA00022857"/>
    </source>
</evidence>